<evidence type="ECO:0000313" key="2">
    <source>
        <dbReference type="Proteomes" id="UP000032142"/>
    </source>
</evidence>
<reference evidence="2" key="1">
    <citation type="submission" date="2014-09" db="EMBL/GenBank/DDBJ databases">
        <authorList>
            <person name="Mudge J."/>
            <person name="Ramaraj T."/>
            <person name="Lindquist I.E."/>
            <person name="Bharti A.K."/>
            <person name="Sundararajan A."/>
            <person name="Cameron C.T."/>
            <person name="Woodward J.E."/>
            <person name="May G.D."/>
            <person name="Brubaker C."/>
            <person name="Broadhvest J."/>
            <person name="Wilkins T.A."/>
        </authorList>
    </citation>
    <scope>NUCLEOTIDE SEQUENCE</scope>
    <source>
        <strain evidence="2">cv. AKA8401</strain>
    </source>
</reference>
<evidence type="ECO:0000313" key="1">
    <source>
        <dbReference type="EMBL" id="KHG27627.1"/>
    </source>
</evidence>
<keyword evidence="2" id="KW-1185">Reference proteome</keyword>
<dbReference type="Proteomes" id="UP000032142">
    <property type="component" value="Unassembled WGS sequence"/>
</dbReference>
<proteinExistence type="predicted"/>
<organism evidence="1 2">
    <name type="scientific">Gossypium arboreum</name>
    <name type="common">Tree cotton</name>
    <name type="synonym">Gossypium nanking</name>
    <dbReference type="NCBI Taxonomy" id="29729"/>
    <lineage>
        <taxon>Eukaryota</taxon>
        <taxon>Viridiplantae</taxon>
        <taxon>Streptophyta</taxon>
        <taxon>Embryophyta</taxon>
        <taxon>Tracheophyta</taxon>
        <taxon>Spermatophyta</taxon>
        <taxon>Magnoliopsida</taxon>
        <taxon>eudicotyledons</taxon>
        <taxon>Gunneridae</taxon>
        <taxon>Pentapetalae</taxon>
        <taxon>rosids</taxon>
        <taxon>malvids</taxon>
        <taxon>Malvales</taxon>
        <taxon>Malvaceae</taxon>
        <taxon>Malvoideae</taxon>
        <taxon>Gossypium</taxon>
    </lineage>
</organism>
<name>A0A0B0PRZ8_GOSAR</name>
<dbReference type="EMBL" id="KN441852">
    <property type="protein sequence ID" value="KHG27627.1"/>
    <property type="molecule type" value="Genomic_DNA"/>
</dbReference>
<protein>
    <submittedName>
        <fullName evidence="1">Uncharacterized protein</fullName>
    </submittedName>
</protein>
<dbReference type="AlphaFoldDB" id="A0A0B0PRZ8"/>
<sequence length="23" mass="2675">MILNQNYYCISEMILSSSHLLCV</sequence>
<accession>A0A0B0PRZ8</accession>
<gene>
    <name evidence="1" type="ORF">F383_34692</name>
</gene>